<dbReference type="KEGG" id="ere:EUBREC_3219"/>
<dbReference type="PANTHER" id="PTHR41786:SF1">
    <property type="entry name" value="6-HYDROXYMETHYLPTERIN DIPHOSPHOKINASE MPTE-LIKE DOMAIN-CONTAINING PROTEIN"/>
    <property type="match status" value="1"/>
</dbReference>
<dbReference type="InterPro" id="IPR029063">
    <property type="entry name" value="SAM-dependent_MTases_sf"/>
</dbReference>
<dbReference type="InterPro" id="IPR045376">
    <property type="entry name" value="Maf_N"/>
</dbReference>
<dbReference type="HOGENOM" id="CLU_026503_0_1_9"/>
<dbReference type="PANTHER" id="PTHR41786">
    <property type="entry name" value="MOTILITY ACCESSORY FACTOR MAF"/>
    <property type="match status" value="1"/>
</dbReference>
<evidence type="ECO:0000259" key="2">
    <source>
        <dbReference type="Pfam" id="PF20157"/>
    </source>
</evidence>
<evidence type="ECO:0000259" key="1">
    <source>
        <dbReference type="Pfam" id="PF01973"/>
    </source>
</evidence>
<evidence type="ECO:0008006" key="5">
    <source>
        <dbReference type="Google" id="ProtNLM"/>
    </source>
</evidence>
<dbReference type="STRING" id="515619.EUBREC_3219"/>
<name>C4ZDH0_AGARV</name>
<evidence type="ECO:0000313" key="3">
    <source>
        <dbReference type="EMBL" id="ACR76946.1"/>
    </source>
</evidence>
<dbReference type="Pfam" id="PF20157">
    <property type="entry name" value="Maf_flag10_N"/>
    <property type="match status" value="1"/>
</dbReference>
<protein>
    <recommendedName>
        <fullName evidence="5">DUF115 domain-containing protein</fullName>
    </recommendedName>
</protein>
<dbReference type="AlphaFoldDB" id="C4ZDH0"/>
<organism evidence="3 4">
    <name type="scientific">Agathobacter rectalis (strain ATCC 33656 / DSM 3377 / JCM 17463 / KCTC 5835 / VPI 0990)</name>
    <name type="common">Eubacterium rectale</name>
    <dbReference type="NCBI Taxonomy" id="515619"/>
    <lineage>
        <taxon>Bacteria</taxon>
        <taxon>Bacillati</taxon>
        <taxon>Bacillota</taxon>
        <taxon>Clostridia</taxon>
        <taxon>Lachnospirales</taxon>
        <taxon>Lachnospiraceae</taxon>
        <taxon>Agathobacter</taxon>
    </lineage>
</organism>
<feature type="domain" description="6-hydroxymethylpterin diphosphokinase MptE-like" evidence="1">
    <location>
        <begin position="301"/>
        <end position="468"/>
    </location>
</feature>
<gene>
    <name evidence="3" type="ordered locus">EUBREC_3219</name>
</gene>
<dbReference type="Pfam" id="PF01973">
    <property type="entry name" value="MptE-like"/>
    <property type="match status" value="1"/>
</dbReference>
<evidence type="ECO:0000313" key="4">
    <source>
        <dbReference type="Proteomes" id="UP000001477"/>
    </source>
</evidence>
<dbReference type="PaxDb" id="515619-EUBREC_3219"/>
<dbReference type="EMBL" id="CP001107">
    <property type="protein sequence ID" value="ACR76946.1"/>
    <property type="molecule type" value="Genomic_DNA"/>
</dbReference>
<accession>C4ZDH0</accession>
<reference evidence="3 4" key="1">
    <citation type="journal article" date="2009" name="Proc. Natl. Acad. Sci. U.S.A.">
        <title>Characterizing a model human gut microbiota composed of members of its two dominant bacterial phyla.</title>
        <authorList>
            <person name="Mahowald M.A."/>
            <person name="Rey F.E."/>
            <person name="Seedorf H."/>
            <person name="Turnbaugh P.J."/>
            <person name="Fulton R.S."/>
            <person name="Wollam A."/>
            <person name="Shah N."/>
            <person name="Wang C."/>
            <person name="Magrini V."/>
            <person name="Wilson R.K."/>
            <person name="Cantarel B.L."/>
            <person name="Coutinho P.M."/>
            <person name="Henrissat B."/>
            <person name="Crock L.W."/>
            <person name="Russell A."/>
            <person name="Verberkmoes N.C."/>
            <person name="Hettich R.L."/>
            <person name="Gordon J.I."/>
        </authorList>
    </citation>
    <scope>NUCLEOTIDE SEQUENCE [LARGE SCALE GENOMIC DNA]</scope>
    <source>
        <strain evidence="4">ATCC 33656 / DSM 3377 / JCM 17463 / KCTC 5835 / LMG 30912 / VPI 0990</strain>
    </source>
</reference>
<dbReference type="Gene3D" id="3.40.50.150">
    <property type="entry name" value="Vaccinia Virus protein VP39"/>
    <property type="match status" value="1"/>
</dbReference>
<dbReference type="InterPro" id="IPR002826">
    <property type="entry name" value="MptE-like"/>
</dbReference>
<sequence length="546" mass="62259">MDMNANLFESNRENLLLIPQIVSCFRKQRYHEGTSKLSAFLRNLDDITEFLLSKNDSCSSELQEILLAILNAQDNMDYILQADILDGDLLPLLQKVQIELCNDGNAVIPDNLQHNLSVLRQMDYDLYCILQDDSKTDNSSGKLIPSIAINGQITLQQKVNNRVFYMHSSVDPQNEARMLMEDVQTADYYIVYGMGLGYHVRELLDKKPYSKVIVLENDKETILFSMRYLDWGEYLKQKRLEIIYNDDIKKLIDELNHFTNYELVIHYPSIQAIENPKIKMTLEDFFVTINSMKEQEMYLDNNFIQNSKRKLPDCTSLKPLFENKSVVIVGAGPSASSQLNALKEYRTEITIFATGHAVRTLLNEDIRPDVIIITDPKPDMYKQVKGLDLDDIPLIILSTGENSVVENYSGQTYIAYQKGYDKAEQAADEAGIPVFETGGSVTTTALDIALKFSAKQIIFVGVDLAYTGGISHVKGEGRQIKDFNGLRKVASCNGGEVFTSKNLDIYRKWIQRRIVNEKETTIYNTGECAFIEGTIWTTWDKMNLYF</sequence>
<proteinExistence type="predicted"/>
<dbReference type="Proteomes" id="UP000001477">
    <property type="component" value="Chromosome"/>
</dbReference>
<feature type="domain" description="Glycosyltransferase Maf N-terminal" evidence="2">
    <location>
        <begin position="172"/>
        <end position="259"/>
    </location>
</feature>